<dbReference type="PANTHER" id="PTHR43796">
    <property type="entry name" value="CARBOXYNORSPERMIDINE SYNTHASE"/>
    <property type="match status" value="1"/>
</dbReference>
<evidence type="ECO:0000259" key="1">
    <source>
        <dbReference type="Pfam" id="PF03435"/>
    </source>
</evidence>
<dbReference type="AlphaFoldDB" id="A0A3D9SVD5"/>
<dbReference type="Gene3D" id="3.40.50.720">
    <property type="entry name" value="NAD(P)-binding Rossmann-like Domain"/>
    <property type="match status" value="2"/>
</dbReference>
<evidence type="ECO:0000313" key="2">
    <source>
        <dbReference type="EMBL" id="REE96965.1"/>
    </source>
</evidence>
<reference evidence="2 3" key="1">
    <citation type="submission" date="2018-08" db="EMBL/GenBank/DDBJ databases">
        <title>Sequencing the genomes of 1000 actinobacteria strains.</title>
        <authorList>
            <person name="Klenk H.-P."/>
        </authorList>
    </citation>
    <scope>NUCLEOTIDE SEQUENCE [LARGE SCALE GENOMIC DNA]</scope>
    <source>
        <strain evidence="2 3">DSM 43927</strain>
    </source>
</reference>
<dbReference type="Gene3D" id="3.30.360.10">
    <property type="entry name" value="Dihydrodipicolinate Reductase, domain 2"/>
    <property type="match status" value="1"/>
</dbReference>
<dbReference type="Pfam" id="PF03435">
    <property type="entry name" value="Sacchrp_dh_NADP"/>
    <property type="match status" value="1"/>
</dbReference>
<dbReference type="RefSeq" id="WP_116022532.1">
    <property type="nucleotide sequence ID" value="NZ_QTTT01000001.1"/>
</dbReference>
<dbReference type="InterPro" id="IPR036291">
    <property type="entry name" value="NAD(P)-bd_dom_sf"/>
</dbReference>
<dbReference type="InterPro" id="IPR005097">
    <property type="entry name" value="Sacchrp_dh_NADP-bd"/>
</dbReference>
<organism evidence="2 3">
    <name type="scientific">Thermomonospora umbrina</name>
    <dbReference type="NCBI Taxonomy" id="111806"/>
    <lineage>
        <taxon>Bacteria</taxon>
        <taxon>Bacillati</taxon>
        <taxon>Actinomycetota</taxon>
        <taxon>Actinomycetes</taxon>
        <taxon>Streptosporangiales</taxon>
        <taxon>Thermomonosporaceae</taxon>
        <taxon>Thermomonospora</taxon>
    </lineage>
</organism>
<dbReference type="OrthoDB" id="4369409at2"/>
<sequence length="406" mass="42279">MRVVMLGGAGGMGREACRLAAAFPEIDSIVIADTAADAAAGLAAELGPRAERVAVDITDRRALERVLTPADIVVNTVGPYFRFGPPVLRAAIDAGCHYLDICDDPEPTLRMLESDALARAAGVTAVIGLGASPGIVNLLALLAAAELDEVRSLTTGWNLEAGTPDPPPAAGVSAAIVHGVEQITGTIPVLRAGRLTYERPLRRVMIDYPGAGVRPAWTFGHPEAVTLDRAFPGLRDSVNVTFARRSTMAAVKLLGRAVDRRLLGTERAARIVQAAERRLPTPPVDDLVHPGELPPLFAHAVGIRNGRTATVGATLTALPGTSMAAVTATPLAIGLRLLAAGRVSAPGVHPPETVIDPTAFFEALAAHCPGTDAGESIVLVTRSWDTAPEAAYRAAIRRAVERTPAA</sequence>
<proteinExistence type="predicted"/>
<protein>
    <submittedName>
        <fullName evidence="2">Saccharopine dehydrogenase-like NADP-dependent oxidoreductase</fullName>
    </submittedName>
</protein>
<dbReference type="Proteomes" id="UP000256661">
    <property type="component" value="Unassembled WGS sequence"/>
</dbReference>
<keyword evidence="3" id="KW-1185">Reference proteome</keyword>
<dbReference type="SUPFAM" id="SSF51735">
    <property type="entry name" value="NAD(P)-binding Rossmann-fold domains"/>
    <property type="match status" value="1"/>
</dbReference>
<dbReference type="EMBL" id="QTTT01000001">
    <property type="protein sequence ID" value="REE96965.1"/>
    <property type="molecule type" value="Genomic_DNA"/>
</dbReference>
<name>A0A3D9SVD5_9ACTN</name>
<gene>
    <name evidence="2" type="ORF">DFJ69_2418</name>
</gene>
<dbReference type="PANTHER" id="PTHR43796:SF2">
    <property type="entry name" value="CARBOXYNORSPERMIDINE SYNTHASE"/>
    <property type="match status" value="1"/>
</dbReference>
<accession>A0A3D9SVD5</accession>
<evidence type="ECO:0000313" key="3">
    <source>
        <dbReference type="Proteomes" id="UP000256661"/>
    </source>
</evidence>
<feature type="domain" description="Saccharopine dehydrogenase NADP binding" evidence="1">
    <location>
        <begin position="3"/>
        <end position="126"/>
    </location>
</feature>
<comment type="caution">
    <text evidence="2">The sequence shown here is derived from an EMBL/GenBank/DDBJ whole genome shotgun (WGS) entry which is preliminary data.</text>
</comment>